<proteinExistence type="predicted"/>
<organism evidence="1 2">
    <name type="scientific">BD1-7 clade bacterium</name>
    <dbReference type="NCBI Taxonomy" id="2029982"/>
    <lineage>
        <taxon>Bacteria</taxon>
        <taxon>Pseudomonadati</taxon>
        <taxon>Pseudomonadota</taxon>
        <taxon>Gammaproteobacteria</taxon>
        <taxon>Cellvibrionales</taxon>
        <taxon>Spongiibacteraceae</taxon>
        <taxon>BD1-7 clade</taxon>
    </lineage>
</organism>
<gene>
    <name evidence="1" type="ORF">OPDIPICF_00831</name>
</gene>
<name>A0A5S9N6M7_9GAMM</name>
<sequence>MQRAFTFSDIEQDCDIETGVYTLDRKKIGAIIHVPDALKQQYPYNVSAYEFMQQLRQPIFEFGTLELPGLAVNKQNHTLAQRSPFEHSYSSNTYTTDLCQLPHQDCPPYPTAFWLPAQRRFSATWVMSETGLNHFHQHQQAFPSMPIEERHQLLVDRSLKEGWGLLYNQQPGLLLIDNSQHHRLYHARTANFAAMESTDDHQTDTAMYAFNEIGLLQYIDMLDERRGNQDRDAAEVNEVRRFMAEEGLQPY</sequence>
<dbReference type="OrthoDB" id="5731981at2"/>
<accession>A0A5S9N6M7</accession>
<dbReference type="AlphaFoldDB" id="A0A5S9N6M7"/>
<evidence type="ECO:0000313" key="1">
    <source>
        <dbReference type="EMBL" id="CAA0085535.1"/>
    </source>
</evidence>
<keyword evidence="2" id="KW-1185">Reference proteome</keyword>
<protein>
    <submittedName>
        <fullName evidence="1">Uncharacterized protein</fullName>
    </submittedName>
</protein>
<dbReference type="EMBL" id="CACSIO010000001">
    <property type="protein sequence ID" value="CAA0085535.1"/>
    <property type="molecule type" value="Genomic_DNA"/>
</dbReference>
<evidence type="ECO:0000313" key="2">
    <source>
        <dbReference type="Proteomes" id="UP000441399"/>
    </source>
</evidence>
<reference evidence="1 2" key="1">
    <citation type="submission" date="2019-11" db="EMBL/GenBank/DDBJ databases">
        <authorList>
            <person name="Holert J."/>
        </authorList>
    </citation>
    <scope>NUCLEOTIDE SEQUENCE [LARGE SCALE GENOMIC DNA]</scope>
    <source>
        <strain evidence="1">SB11_3</strain>
    </source>
</reference>
<dbReference type="Proteomes" id="UP000441399">
    <property type="component" value="Unassembled WGS sequence"/>
</dbReference>